<reference evidence="6 7" key="1">
    <citation type="submission" date="2017-03" db="EMBL/GenBank/DDBJ databases">
        <title>Sulfur activation and transportation mechanism of thermophilic Archaea Acidianus manzaensis YN-25.</title>
        <authorList>
            <person name="Ma Y."/>
            <person name="Yang Y."/>
            <person name="Xia J."/>
        </authorList>
    </citation>
    <scope>NUCLEOTIDE SEQUENCE [LARGE SCALE GENOMIC DNA]</scope>
    <source>
        <strain evidence="6 7">YN-25</strain>
    </source>
</reference>
<evidence type="ECO:0000256" key="1">
    <source>
        <dbReference type="ARBA" id="ARBA00005417"/>
    </source>
</evidence>
<dbReference type="SUPFAM" id="SSF52540">
    <property type="entry name" value="P-loop containing nucleoside triphosphate hydrolases"/>
    <property type="match status" value="1"/>
</dbReference>
<protein>
    <submittedName>
        <fullName evidence="6">Heme ABC transporter</fullName>
    </submittedName>
</protein>
<sequence length="267" mass="29875">MISLKEVDAGYGGKVILHDISLEINEPSIYIVLGKNGAGKTTTLRVIAGILKPFKGERTVKGSIAYSSHSLALPEEMIVKEALTFFSQLLGGDVNKAIQMFKLQDLLDKKIANLSEGQKKRVSLAKIFLKDYDIYLLDEPTNALDPILASEFRNRIVELSKNKIVIYTSHNLYEARDIGKYVILIDNGKIVKFSSVSDIKVKEYLIGIRASKDLTNLLPGYYQGEYYIVKVKDPSDVNTIVEKLVKEGIQIYEVKEMKNPLEDLLSG</sequence>
<gene>
    <name evidence="6" type="ORF">B6F84_11660</name>
</gene>
<dbReference type="PANTHER" id="PTHR42711:SF5">
    <property type="entry name" value="ABC TRANSPORTER ATP-BINDING PROTEIN NATA"/>
    <property type="match status" value="1"/>
</dbReference>
<dbReference type="STRING" id="282676.B6F84_11660"/>
<dbReference type="Proteomes" id="UP000193404">
    <property type="component" value="Chromosome"/>
</dbReference>
<feature type="domain" description="ABC transporter" evidence="5">
    <location>
        <begin position="2"/>
        <end position="212"/>
    </location>
</feature>
<organism evidence="6 7">
    <name type="scientific">Acidianus manzaensis</name>
    <dbReference type="NCBI Taxonomy" id="282676"/>
    <lineage>
        <taxon>Archaea</taxon>
        <taxon>Thermoproteota</taxon>
        <taxon>Thermoprotei</taxon>
        <taxon>Sulfolobales</taxon>
        <taxon>Sulfolobaceae</taxon>
        <taxon>Acidianus</taxon>
    </lineage>
</organism>
<dbReference type="AlphaFoldDB" id="A0A1W6K289"/>
<comment type="similarity">
    <text evidence="1">Belongs to the ABC transporter superfamily.</text>
</comment>
<dbReference type="Pfam" id="PF00005">
    <property type="entry name" value="ABC_tran"/>
    <property type="match status" value="1"/>
</dbReference>
<dbReference type="KEGG" id="aman:B6F84_11660"/>
<evidence type="ECO:0000256" key="2">
    <source>
        <dbReference type="ARBA" id="ARBA00022448"/>
    </source>
</evidence>
<evidence type="ECO:0000313" key="7">
    <source>
        <dbReference type="Proteomes" id="UP000193404"/>
    </source>
</evidence>
<dbReference type="RefSeq" id="WP_148692402.1">
    <property type="nucleotide sequence ID" value="NZ_CP020477.1"/>
</dbReference>
<dbReference type="InterPro" id="IPR003593">
    <property type="entry name" value="AAA+_ATPase"/>
</dbReference>
<dbReference type="SMART" id="SM00382">
    <property type="entry name" value="AAA"/>
    <property type="match status" value="1"/>
</dbReference>
<dbReference type="EMBL" id="CP020477">
    <property type="protein sequence ID" value="ARM76610.1"/>
    <property type="molecule type" value="Genomic_DNA"/>
</dbReference>
<dbReference type="PROSITE" id="PS50893">
    <property type="entry name" value="ABC_TRANSPORTER_2"/>
    <property type="match status" value="1"/>
</dbReference>
<dbReference type="GeneID" id="41591591"/>
<dbReference type="GO" id="GO:0016887">
    <property type="term" value="F:ATP hydrolysis activity"/>
    <property type="evidence" value="ECO:0007669"/>
    <property type="project" value="InterPro"/>
</dbReference>
<dbReference type="InterPro" id="IPR050763">
    <property type="entry name" value="ABC_transporter_ATP-binding"/>
</dbReference>
<dbReference type="PANTHER" id="PTHR42711">
    <property type="entry name" value="ABC TRANSPORTER ATP-BINDING PROTEIN"/>
    <property type="match status" value="1"/>
</dbReference>
<keyword evidence="2" id="KW-0813">Transport</keyword>
<evidence type="ECO:0000313" key="6">
    <source>
        <dbReference type="EMBL" id="ARM76610.1"/>
    </source>
</evidence>
<evidence type="ECO:0000259" key="5">
    <source>
        <dbReference type="PROSITE" id="PS50893"/>
    </source>
</evidence>
<evidence type="ECO:0000256" key="3">
    <source>
        <dbReference type="ARBA" id="ARBA00022741"/>
    </source>
</evidence>
<dbReference type="InterPro" id="IPR003439">
    <property type="entry name" value="ABC_transporter-like_ATP-bd"/>
</dbReference>
<dbReference type="InterPro" id="IPR027417">
    <property type="entry name" value="P-loop_NTPase"/>
</dbReference>
<dbReference type="CDD" id="cd03230">
    <property type="entry name" value="ABC_DR_subfamily_A"/>
    <property type="match status" value="1"/>
</dbReference>
<name>A0A1W6K289_9CREN</name>
<dbReference type="Gene3D" id="3.40.50.300">
    <property type="entry name" value="P-loop containing nucleotide triphosphate hydrolases"/>
    <property type="match status" value="1"/>
</dbReference>
<proteinExistence type="inferred from homology"/>
<keyword evidence="4" id="KW-0067">ATP-binding</keyword>
<dbReference type="GO" id="GO:0005524">
    <property type="term" value="F:ATP binding"/>
    <property type="evidence" value="ECO:0007669"/>
    <property type="project" value="UniProtKB-KW"/>
</dbReference>
<keyword evidence="7" id="KW-1185">Reference proteome</keyword>
<evidence type="ECO:0000256" key="4">
    <source>
        <dbReference type="ARBA" id="ARBA00022840"/>
    </source>
</evidence>
<dbReference type="OrthoDB" id="97750at2157"/>
<keyword evidence="3" id="KW-0547">Nucleotide-binding</keyword>
<accession>A0A1W6K289</accession>